<feature type="transmembrane region" description="Helical" evidence="7">
    <location>
        <begin position="68"/>
        <end position="96"/>
    </location>
</feature>
<evidence type="ECO:0000256" key="2">
    <source>
        <dbReference type="ARBA" id="ARBA00022448"/>
    </source>
</evidence>
<name>A0ABT7MU13_9MICO</name>
<proteinExistence type="inferred from homology"/>
<dbReference type="SUPFAM" id="SSF161098">
    <property type="entry name" value="MetI-like"/>
    <property type="match status" value="1"/>
</dbReference>
<dbReference type="InterPro" id="IPR000515">
    <property type="entry name" value="MetI-like"/>
</dbReference>
<evidence type="ECO:0000256" key="5">
    <source>
        <dbReference type="ARBA" id="ARBA00022989"/>
    </source>
</evidence>
<evidence type="ECO:0000256" key="1">
    <source>
        <dbReference type="ARBA" id="ARBA00004651"/>
    </source>
</evidence>
<evidence type="ECO:0000256" key="3">
    <source>
        <dbReference type="ARBA" id="ARBA00022475"/>
    </source>
</evidence>
<keyword evidence="5 7" id="KW-1133">Transmembrane helix</keyword>
<dbReference type="RefSeq" id="WP_286285852.1">
    <property type="nucleotide sequence ID" value="NZ_JASXSZ010000001.1"/>
</dbReference>
<evidence type="ECO:0000256" key="6">
    <source>
        <dbReference type="ARBA" id="ARBA00023136"/>
    </source>
</evidence>
<sequence length="276" mass="29525">MKVKASERTFAYVLLVLGAILALTPFLSIVLLAVTPKGQRAGGLSLPTTITFDNFIEAWTRGAFGQALWSSLIVAVAVVIGAILVGILAGYAFAVLRFPGKGLILAILLIGVIIPYEGIIVPLYYLLDGFGLLNTYWALILPQIATSVPLGVLWMRTAYEGVPRSLSEAAAIDGASRWKILWTVYFPISLPAIATLGTLLFLYTWNEFLMALVLVPQNPAVQTAPLALSFFAGATRNFDPSVTAAAAVIVALPILVVYAIFQRRFITGIAAGAVKE</sequence>
<evidence type="ECO:0000313" key="9">
    <source>
        <dbReference type="EMBL" id="MDL9977932.1"/>
    </source>
</evidence>
<dbReference type="Proteomes" id="UP001235064">
    <property type="component" value="Unassembled WGS sequence"/>
</dbReference>
<gene>
    <name evidence="9" type="ORF">QSV35_01175</name>
</gene>
<feature type="domain" description="ABC transmembrane type-1" evidence="8">
    <location>
        <begin position="68"/>
        <end position="261"/>
    </location>
</feature>
<organism evidence="9 10">
    <name type="scientific">Microbacterium candidum</name>
    <dbReference type="NCBI Taxonomy" id="3041922"/>
    <lineage>
        <taxon>Bacteria</taxon>
        <taxon>Bacillati</taxon>
        <taxon>Actinomycetota</taxon>
        <taxon>Actinomycetes</taxon>
        <taxon>Micrococcales</taxon>
        <taxon>Microbacteriaceae</taxon>
        <taxon>Microbacterium</taxon>
    </lineage>
</organism>
<keyword evidence="4 7" id="KW-0812">Transmembrane</keyword>
<comment type="similarity">
    <text evidence="7">Belongs to the binding-protein-dependent transport system permease family.</text>
</comment>
<evidence type="ECO:0000259" key="8">
    <source>
        <dbReference type="PROSITE" id="PS50928"/>
    </source>
</evidence>
<keyword evidence="2 7" id="KW-0813">Transport</keyword>
<feature type="transmembrane region" description="Helical" evidence="7">
    <location>
        <begin position="242"/>
        <end position="261"/>
    </location>
</feature>
<keyword evidence="6 7" id="KW-0472">Membrane</keyword>
<dbReference type="CDD" id="cd06261">
    <property type="entry name" value="TM_PBP2"/>
    <property type="match status" value="1"/>
</dbReference>
<dbReference type="EMBL" id="JASXSZ010000001">
    <property type="protein sequence ID" value="MDL9977932.1"/>
    <property type="molecule type" value="Genomic_DNA"/>
</dbReference>
<evidence type="ECO:0000313" key="10">
    <source>
        <dbReference type="Proteomes" id="UP001235064"/>
    </source>
</evidence>
<feature type="transmembrane region" description="Helical" evidence="7">
    <location>
        <begin position="137"/>
        <end position="159"/>
    </location>
</feature>
<dbReference type="Pfam" id="PF00528">
    <property type="entry name" value="BPD_transp_1"/>
    <property type="match status" value="1"/>
</dbReference>
<dbReference type="Gene3D" id="1.10.3720.10">
    <property type="entry name" value="MetI-like"/>
    <property type="match status" value="1"/>
</dbReference>
<keyword evidence="10" id="KW-1185">Reference proteome</keyword>
<dbReference type="PANTHER" id="PTHR43744:SF12">
    <property type="entry name" value="ABC TRANSPORTER PERMEASE PROTEIN MG189-RELATED"/>
    <property type="match status" value="1"/>
</dbReference>
<evidence type="ECO:0000256" key="4">
    <source>
        <dbReference type="ARBA" id="ARBA00022692"/>
    </source>
</evidence>
<dbReference type="InterPro" id="IPR035906">
    <property type="entry name" value="MetI-like_sf"/>
</dbReference>
<dbReference type="PANTHER" id="PTHR43744">
    <property type="entry name" value="ABC TRANSPORTER PERMEASE PROTEIN MG189-RELATED-RELATED"/>
    <property type="match status" value="1"/>
</dbReference>
<keyword evidence="3" id="KW-1003">Cell membrane</keyword>
<comment type="caution">
    <text evidence="9">The sequence shown here is derived from an EMBL/GenBank/DDBJ whole genome shotgun (WGS) entry which is preliminary data.</text>
</comment>
<feature type="transmembrane region" description="Helical" evidence="7">
    <location>
        <begin position="103"/>
        <end position="125"/>
    </location>
</feature>
<protein>
    <submittedName>
        <fullName evidence="9">Carbohydrate ABC transporter permease</fullName>
    </submittedName>
</protein>
<accession>A0ABT7MU13</accession>
<dbReference type="PROSITE" id="PS50928">
    <property type="entry name" value="ABC_TM1"/>
    <property type="match status" value="1"/>
</dbReference>
<evidence type="ECO:0000256" key="7">
    <source>
        <dbReference type="RuleBase" id="RU363032"/>
    </source>
</evidence>
<comment type="subcellular location">
    <subcellularLocation>
        <location evidence="1 7">Cell membrane</location>
        <topology evidence="1 7">Multi-pass membrane protein</topology>
    </subcellularLocation>
</comment>
<feature type="transmembrane region" description="Helical" evidence="7">
    <location>
        <begin position="180"/>
        <end position="205"/>
    </location>
</feature>
<feature type="transmembrane region" description="Helical" evidence="7">
    <location>
        <begin position="12"/>
        <end position="34"/>
    </location>
</feature>
<reference evidence="9 10" key="1">
    <citation type="submission" date="2023-06" db="EMBL/GenBank/DDBJ databases">
        <title>Microbacterium sp. nov., isolated from a waste landfill.</title>
        <authorList>
            <person name="Wen W."/>
        </authorList>
    </citation>
    <scope>NUCLEOTIDE SEQUENCE [LARGE SCALE GENOMIC DNA]</scope>
    <source>
        <strain evidence="9 10">ASV49</strain>
    </source>
</reference>